<reference evidence="1" key="1">
    <citation type="submission" date="2022-11" db="EMBL/GenBank/DDBJ databases">
        <title>Genome Resource of Sclerotinia nivalis Strain SnTB1, a Plant Pathogen Isolated from American Ginseng.</title>
        <authorList>
            <person name="Fan S."/>
        </authorList>
    </citation>
    <scope>NUCLEOTIDE SEQUENCE</scope>
    <source>
        <strain evidence="1">SnTB1</strain>
    </source>
</reference>
<evidence type="ECO:0000313" key="1">
    <source>
        <dbReference type="EMBL" id="KAJ8058341.1"/>
    </source>
</evidence>
<accession>A0A9X0A8V5</accession>
<gene>
    <name evidence="1" type="ORF">OCU04_012533</name>
</gene>
<dbReference type="Proteomes" id="UP001152300">
    <property type="component" value="Unassembled WGS sequence"/>
</dbReference>
<organism evidence="1 2">
    <name type="scientific">Sclerotinia nivalis</name>
    <dbReference type="NCBI Taxonomy" id="352851"/>
    <lineage>
        <taxon>Eukaryota</taxon>
        <taxon>Fungi</taxon>
        <taxon>Dikarya</taxon>
        <taxon>Ascomycota</taxon>
        <taxon>Pezizomycotina</taxon>
        <taxon>Leotiomycetes</taxon>
        <taxon>Helotiales</taxon>
        <taxon>Sclerotiniaceae</taxon>
        <taxon>Sclerotinia</taxon>
    </lineage>
</organism>
<proteinExistence type="predicted"/>
<dbReference type="EMBL" id="JAPEIS010000016">
    <property type="protein sequence ID" value="KAJ8058341.1"/>
    <property type="molecule type" value="Genomic_DNA"/>
</dbReference>
<keyword evidence="2" id="KW-1185">Reference proteome</keyword>
<comment type="caution">
    <text evidence="1">The sequence shown here is derived from an EMBL/GenBank/DDBJ whole genome shotgun (WGS) entry which is preliminary data.</text>
</comment>
<name>A0A9X0A8V5_9HELO</name>
<protein>
    <submittedName>
        <fullName evidence="1">Uncharacterized protein</fullName>
    </submittedName>
</protein>
<sequence length="58" mass="6275">MSRDEASLIGDYLRRLTAALSAGVTSWTSFEALKEPYLDWDAVPGPTLDSFATSAPLL</sequence>
<dbReference type="AlphaFoldDB" id="A0A9X0A8V5"/>
<evidence type="ECO:0000313" key="2">
    <source>
        <dbReference type="Proteomes" id="UP001152300"/>
    </source>
</evidence>